<gene>
    <name evidence="1" type="ORF">ACFP58_01920</name>
</gene>
<dbReference type="Proteomes" id="UP001596264">
    <property type="component" value="Unassembled WGS sequence"/>
</dbReference>
<dbReference type="EMBL" id="JBHSTZ010000005">
    <property type="protein sequence ID" value="MFC6380234.1"/>
    <property type="molecule type" value="Genomic_DNA"/>
</dbReference>
<organism evidence="1 2">
    <name type="scientific">Psychrobacter glacincola</name>
    <dbReference type="NCBI Taxonomy" id="56810"/>
    <lineage>
        <taxon>Bacteria</taxon>
        <taxon>Pseudomonadati</taxon>
        <taxon>Pseudomonadota</taxon>
        <taxon>Gammaproteobacteria</taxon>
        <taxon>Moraxellales</taxon>
        <taxon>Moraxellaceae</taxon>
        <taxon>Psychrobacter</taxon>
    </lineage>
</organism>
<sequence length="45" mass="5184">MDTTYFGRKFGLMVFMDNTTRTVLYYAIVSHETNTVYPLVADVTT</sequence>
<keyword evidence="2" id="KW-1185">Reference proteome</keyword>
<evidence type="ECO:0008006" key="3">
    <source>
        <dbReference type="Google" id="ProtNLM"/>
    </source>
</evidence>
<accession>A0ABW1W2G7</accession>
<name>A0ABW1W2G7_9GAMM</name>
<evidence type="ECO:0000313" key="1">
    <source>
        <dbReference type="EMBL" id="MFC6380234.1"/>
    </source>
</evidence>
<reference evidence="2" key="1">
    <citation type="journal article" date="2019" name="Int. J. Syst. Evol. Microbiol.">
        <title>The Global Catalogue of Microorganisms (GCM) 10K type strain sequencing project: providing services to taxonomists for standard genome sequencing and annotation.</title>
        <authorList>
            <consortium name="The Broad Institute Genomics Platform"/>
            <consortium name="The Broad Institute Genome Sequencing Center for Infectious Disease"/>
            <person name="Wu L."/>
            <person name="Ma J."/>
        </authorList>
    </citation>
    <scope>NUCLEOTIDE SEQUENCE [LARGE SCALE GENOMIC DNA]</scope>
    <source>
        <strain evidence="2">CCM 2050</strain>
    </source>
</reference>
<dbReference type="RefSeq" id="WP_201564727.1">
    <property type="nucleotide sequence ID" value="NZ_CAJGZK010000052.1"/>
</dbReference>
<protein>
    <recommendedName>
        <fullName evidence="3">Transposase</fullName>
    </recommendedName>
</protein>
<comment type="caution">
    <text evidence="1">The sequence shown here is derived from an EMBL/GenBank/DDBJ whole genome shotgun (WGS) entry which is preliminary data.</text>
</comment>
<proteinExistence type="predicted"/>
<evidence type="ECO:0000313" key="2">
    <source>
        <dbReference type="Proteomes" id="UP001596264"/>
    </source>
</evidence>